<proteinExistence type="predicted"/>
<feature type="compositionally biased region" description="Polar residues" evidence="1">
    <location>
        <begin position="55"/>
        <end position="66"/>
    </location>
</feature>
<feature type="region of interest" description="Disordered" evidence="1">
    <location>
        <begin position="292"/>
        <end position="360"/>
    </location>
</feature>
<feature type="compositionally biased region" description="Basic and acidic residues" evidence="1">
    <location>
        <begin position="333"/>
        <end position="350"/>
    </location>
</feature>
<reference evidence="2" key="1">
    <citation type="journal article" date="2023" name="PhytoFront">
        <title>Draft Genome Resources of Seven Strains of Tilletia horrida, Causal Agent of Kernel Smut of Rice.</title>
        <authorList>
            <person name="Khanal S."/>
            <person name="Antony Babu S."/>
            <person name="Zhou X.G."/>
        </authorList>
    </citation>
    <scope>NUCLEOTIDE SEQUENCE</scope>
    <source>
        <strain evidence="2">TX6</strain>
    </source>
</reference>
<keyword evidence="3" id="KW-1185">Reference proteome</keyword>
<name>A0AAN6GPB4_9BASI</name>
<feature type="compositionally biased region" description="Polar residues" evidence="1">
    <location>
        <begin position="8"/>
        <end position="42"/>
    </location>
</feature>
<feature type="compositionally biased region" description="Basic and acidic residues" evidence="1">
    <location>
        <begin position="292"/>
        <end position="316"/>
    </location>
</feature>
<comment type="caution">
    <text evidence="2">The sequence shown here is derived from an EMBL/GenBank/DDBJ whole genome shotgun (WGS) entry which is preliminary data.</text>
</comment>
<evidence type="ECO:0000256" key="1">
    <source>
        <dbReference type="SAM" id="MobiDB-lite"/>
    </source>
</evidence>
<organism evidence="2 3">
    <name type="scientific">Tilletia horrida</name>
    <dbReference type="NCBI Taxonomy" id="155126"/>
    <lineage>
        <taxon>Eukaryota</taxon>
        <taxon>Fungi</taxon>
        <taxon>Dikarya</taxon>
        <taxon>Basidiomycota</taxon>
        <taxon>Ustilaginomycotina</taxon>
        <taxon>Exobasidiomycetes</taxon>
        <taxon>Tilletiales</taxon>
        <taxon>Tilletiaceae</taxon>
        <taxon>Tilletia</taxon>
    </lineage>
</organism>
<dbReference type="Proteomes" id="UP001176517">
    <property type="component" value="Unassembled WGS sequence"/>
</dbReference>
<sequence>MSAVARPLSSTSLEADTGLASSFQPFTEHSTTKPESSASSTPIAVIFMPVAESKQVPNKKSPSTRSEQGKHAGPLSTSGLAAGSARETTLKRHLAAKQAGETQLTRALTTPSDSTWPYVVVLPLSAVKGTEQNEQAPERSMLDSDDLSETLSAAARTAIASKKSASGADLLAASRSHPQARSLLGDASWLLLAGNILGNHSHPIPDKMRISTAVVFVALASSARLSIAQPVNVLRNGNVRDFTETGEMLSKNKKVVLLGTLGLGFLQSITRRDDLPADQEHLADPVDILKRIKSDVEDDPSHGREPPALSARHEGDGSPIVVMLVPPPGLSKEGSEGGHGPEDAGRAQEHRLHRRSPAAEAGQLVERGALMKLMNAGMIAWAVGDVGGHLLKKLLHLGFH</sequence>
<evidence type="ECO:0000313" key="3">
    <source>
        <dbReference type="Proteomes" id="UP001176517"/>
    </source>
</evidence>
<feature type="region of interest" description="Disordered" evidence="1">
    <location>
        <begin position="1"/>
        <end position="108"/>
    </location>
</feature>
<dbReference type="AlphaFoldDB" id="A0AAN6GPB4"/>
<accession>A0AAN6GPB4</accession>
<protein>
    <submittedName>
        <fullName evidence="2">Uncharacterized protein</fullName>
    </submittedName>
</protein>
<dbReference type="EMBL" id="JAPDMZ010000100">
    <property type="protein sequence ID" value="KAK0550068.1"/>
    <property type="molecule type" value="Genomic_DNA"/>
</dbReference>
<evidence type="ECO:0000313" key="2">
    <source>
        <dbReference type="EMBL" id="KAK0550068.1"/>
    </source>
</evidence>
<gene>
    <name evidence="2" type="ORF">OC846_003825</name>
</gene>